<dbReference type="AlphaFoldDB" id="A0A812K5G7"/>
<accession>A0A812K5G7</accession>
<keyword evidence="3" id="KW-1185">Reference proteome</keyword>
<sequence>MAFFGFDTVKTERGTKRTHEDETPAERAEQEKIRRAILAGSERRAAAAKSTPRPQAVPVQAPVPKKREEWPKLPPFVLNGEVPRGEKKQVCNTYNLATSQPQAVVMQRHTFLLAILTHDIKVSVCRTEDRQPA</sequence>
<feature type="compositionally biased region" description="Low complexity" evidence="1">
    <location>
        <begin position="52"/>
        <end position="63"/>
    </location>
</feature>
<dbReference type="EMBL" id="CAJNDS010000613">
    <property type="protein sequence ID" value="CAE7222809.1"/>
    <property type="molecule type" value="Genomic_DNA"/>
</dbReference>
<protein>
    <submittedName>
        <fullName evidence="2">Uncharacterized protein</fullName>
    </submittedName>
</protein>
<comment type="caution">
    <text evidence="2">The sequence shown here is derived from an EMBL/GenBank/DDBJ whole genome shotgun (WGS) entry which is preliminary data.</text>
</comment>
<name>A0A812K5G7_9DINO</name>
<feature type="compositionally biased region" description="Basic and acidic residues" evidence="1">
    <location>
        <begin position="9"/>
        <end position="34"/>
    </location>
</feature>
<gene>
    <name evidence="2" type="ORF">SNAT2548_LOCUS8334</name>
</gene>
<evidence type="ECO:0000313" key="2">
    <source>
        <dbReference type="EMBL" id="CAE7222809.1"/>
    </source>
</evidence>
<organism evidence="2 3">
    <name type="scientific">Symbiodinium natans</name>
    <dbReference type="NCBI Taxonomy" id="878477"/>
    <lineage>
        <taxon>Eukaryota</taxon>
        <taxon>Sar</taxon>
        <taxon>Alveolata</taxon>
        <taxon>Dinophyceae</taxon>
        <taxon>Suessiales</taxon>
        <taxon>Symbiodiniaceae</taxon>
        <taxon>Symbiodinium</taxon>
    </lineage>
</organism>
<feature type="region of interest" description="Disordered" evidence="1">
    <location>
        <begin position="1"/>
        <end position="74"/>
    </location>
</feature>
<evidence type="ECO:0000256" key="1">
    <source>
        <dbReference type="SAM" id="MobiDB-lite"/>
    </source>
</evidence>
<evidence type="ECO:0000313" key="3">
    <source>
        <dbReference type="Proteomes" id="UP000604046"/>
    </source>
</evidence>
<proteinExistence type="predicted"/>
<reference evidence="2" key="1">
    <citation type="submission" date="2021-02" db="EMBL/GenBank/DDBJ databases">
        <authorList>
            <person name="Dougan E. K."/>
            <person name="Rhodes N."/>
            <person name="Thang M."/>
            <person name="Chan C."/>
        </authorList>
    </citation>
    <scope>NUCLEOTIDE SEQUENCE</scope>
</reference>
<dbReference type="Proteomes" id="UP000604046">
    <property type="component" value="Unassembled WGS sequence"/>
</dbReference>